<keyword evidence="9" id="KW-0067">ATP-binding</keyword>
<dbReference type="Proteomes" id="UP000245125">
    <property type="component" value="Unassembled WGS sequence"/>
</dbReference>
<keyword evidence="6" id="KW-0819">tRNA processing</keyword>
<feature type="domain" description="YrdC-like" evidence="12">
    <location>
        <begin position="1"/>
        <end position="78"/>
    </location>
</feature>
<dbReference type="EC" id="2.7.7.87" evidence="3"/>
<comment type="similarity">
    <text evidence="2">Belongs to the SUA5 family.</text>
</comment>
<evidence type="ECO:0000259" key="12">
    <source>
        <dbReference type="PROSITE" id="PS51163"/>
    </source>
</evidence>
<proteinExistence type="inferred from homology"/>
<evidence type="ECO:0000256" key="10">
    <source>
        <dbReference type="ARBA" id="ARBA00029774"/>
    </source>
</evidence>
<dbReference type="Pfam" id="PF01300">
    <property type="entry name" value="Sua5_yciO_yrdC"/>
    <property type="match status" value="1"/>
</dbReference>
<keyword evidence="14" id="KW-1185">Reference proteome</keyword>
<protein>
    <recommendedName>
        <fullName evidence="10">L-threonylcarbamoyladenylate synthase</fullName>
        <ecNumber evidence="3">2.7.7.87</ecNumber>
    </recommendedName>
    <alternativeName>
        <fullName evidence="10">L-threonylcarbamoyladenylate synthase</fullName>
    </alternativeName>
</protein>
<keyword evidence="7" id="KW-0548">Nucleotidyltransferase</keyword>
<evidence type="ECO:0000256" key="6">
    <source>
        <dbReference type="ARBA" id="ARBA00022694"/>
    </source>
</evidence>
<dbReference type="GO" id="GO:0006450">
    <property type="term" value="P:regulation of translational fidelity"/>
    <property type="evidence" value="ECO:0007669"/>
    <property type="project" value="TreeGrafter"/>
</dbReference>
<evidence type="ECO:0000256" key="4">
    <source>
        <dbReference type="ARBA" id="ARBA00022490"/>
    </source>
</evidence>
<keyword evidence="8" id="KW-0547">Nucleotide-binding</keyword>
<name>A0A2U3QLC8_9BACT</name>
<evidence type="ECO:0000313" key="13">
    <source>
        <dbReference type="EMBL" id="SPQ02165.1"/>
    </source>
</evidence>
<reference evidence="14" key="1">
    <citation type="submission" date="2018-03" db="EMBL/GenBank/DDBJ databases">
        <authorList>
            <person name="Zecchin S."/>
        </authorList>
    </citation>
    <scope>NUCLEOTIDE SEQUENCE [LARGE SCALE GENOMIC DNA]</scope>
</reference>
<dbReference type="InterPro" id="IPR017945">
    <property type="entry name" value="DHBP_synth_RibB-like_a/b_dom"/>
</dbReference>
<sequence>MPGKSFALYVARTAGTPVTATSANISGEAPARSADEVIRYFGEDVDIVIDSGPAPGEKPSTIIDMSGGTIRLVREGVIPYDEILKAARNR</sequence>
<dbReference type="SUPFAM" id="SSF55821">
    <property type="entry name" value="YrdC/RibB"/>
    <property type="match status" value="1"/>
</dbReference>
<dbReference type="InterPro" id="IPR050156">
    <property type="entry name" value="TC-AMP_synthase_SUA5"/>
</dbReference>
<dbReference type="GO" id="GO:0061710">
    <property type="term" value="F:L-threonylcarbamoyladenylate synthase"/>
    <property type="evidence" value="ECO:0007669"/>
    <property type="project" value="UniProtKB-EC"/>
</dbReference>
<dbReference type="EMBL" id="OUUY01000147">
    <property type="protein sequence ID" value="SPQ02165.1"/>
    <property type="molecule type" value="Genomic_DNA"/>
</dbReference>
<comment type="catalytic activity">
    <reaction evidence="11">
        <text>L-threonine + hydrogencarbonate + ATP = L-threonylcarbamoyladenylate + diphosphate + H2O</text>
        <dbReference type="Rhea" id="RHEA:36407"/>
        <dbReference type="ChEBI" id="CHEBI:15377"/>
        <dbReference type="ChEBI" id="CHEBI:17544"/>
        <dbReference type="ChEBI" id="CHEBI:30616"/>
        <dbReference type="ChEBI" id="CHEBI:33019"/>
        <dbReference type="ChEBI" id="CHEBI:57926"/>
        <dbReference type="ChEBI" id="CHEBI:73682"/>
        <dbReference type="EC" id="2.7.7.87"/>
    </reaction>
</comment>
<evidence type="ECO:0000256" key="8">
    <source>
        <dbReference type="ARBA" id="ARBA00022741"/>
    </source>
</evidence>
<organism evidence="13 14">
    <name type="scientific">Candidatus Sulfobium mesophilum</name>
    <dbReference type="NCBI Taxonomy" id="2016548"/>
    <lineage>
        <taxon>Bacteria</taxon>
        <taxon>Pseudomonadati</taxon>
        <taxon>Nitrospirota</taxon>
        <taxon>Nitrospiria</taxon>
        <taxon>Nitrospirales</taxon>
        <taxon>Nitrospiraceae</taxon>
        <taxon>Candidatus Sulfobium</taxon>
    </lineage>
</organism>
<comment type="subcellular location">
    <subcellularLocation>
        <location evidence="1">Cytoplasm</location>
    </subcellularLocation>
</comment>
<dbReference type="GO" id="GO:0008033">
    <property type="term" value="P:tRNA processing"/>
    <property type="evidence" value="ECO:0007669"/>
    <property type="project" value="UniProtKB-KW"/>
</dbReference>
<dbReference type="AlphaFoldDB" id="A0A2U3QLC8"/>
<dbReference type="GO" id="GO:0005524">
    <property type="term" value="F:ATP binding"/>
    <property type="evidence" value="ECO:0007669"/>
    <property type="project" value="UniProtKB-KW"/>
</dbReference>
<evidence type="ECO:0000256" key="9">
    <source>
        <dbReference type="ARBA" id="ARBA00022840"/>
    </source>
</evidence>
<dbReference type="PANTHER" id="PTHR17490">
    <property type="entry name" value="SUA5"/>
    <property type="match status" value="1"/>
</dbReference>
<evidence type="ECO:0000256" key="2">
    <source>
        <dbReference type="ARBA" id="ARBA00007663"/>
    </source>
</evidence>
<dbReference type="InterPro" id="IPR006070">
    <property type="entry name" value="Sua5-like_dom"/>
</dbReference>
<evidence type="ECO:0000256" key="3">
    <source>
        <dbReference type="ARBA" id="ARBA00012584"/>
    </source>
</evidence>
<evidence type="ECO:0000256" key="1">
    <source>
        <dbReference type="ARBA" id="ARBA00004496"/>
    </source>
</evidence>
<evidence type="ECO:0000256" key="11">
    <source>
        <dbReference type="ARBA" id="ARBA00048366"/>
    </source>
</evidence>
<accession>A0A2U3QLC8</accession>
<dbReference type="GO" id="GO:0003725">
    <property type="term" value="F:double-stranded RNA binding"/>
    <property type="evidence" value="ECO:0007669"/>
    <property type="project" value="InterPro"/>
</dbReference>
<dbReference type="PANTHER" id="PTHR17490:SF16">
    <property type="entry name" value="THREONYLCARBAMOYL-AMP SYNTHASE"/>
    <property type="match status" value="1"/>
</dbReference>
<gene>
    <name evidence="13" type="ORF">NBG4_950011</name>
</gene>
<keyword evidence="4" id="KW-0963">Cytoplasm</keyword>
<dbReference type="GO" id="GO:0005737">
    <property type="term" value="C:cytoplasm"/>
    <property type="evidence" value="ECO:0007669"/>
    <property type="project" value="UniProtKB-SubCell"/>
</dbReference>
<dbReference type="GO" id="GO:0000049">
    <property type="term" value="F:tRNA binding"/>
    <property type="evidence" value="ECO:0007669"/>
    <property type="project" value="TreeGrafter"/>
</dbReference>
<evidence type="ECO:0000256" key="7">
    <source>
        <dbReference type="ARBA" id="ARBA00022695"/>
    </source>
</evidence>
<evidence type="ECO:0000256" key="5">
    <source>
        <dbReference type="ARBA" id="ARBA00022679"/>
    </source>
</evidence>
<evidence type="ECO:0000313" key="14">
    <source>
        <dbReference type="Proteomes" id="UP000245125"/>
    </source>
</evidence>
<keyword evidence="5" id="KW-0808">Transferase</keyword>
<dbReference type="PROSITE" id="PS51163">
    <property type="entry name" value="YRDC"/>
    <property type="match status" value="1"/>
</dbReference>
<dbReference type="Gene3D" id="3.90.870.10">
    <property type="entry name" value="DHBP synthase"/>
    <property type="match status" value="1"/>
</dbReference>